<dbReference type="Pfam" id="PF07730">
    <property type="entry name" value="HisKA_3"/>
    <property type="match status" value="1"/>
</dbReference>
<dbReference type="Gene3D" id="3.30.565.10">
    <property type="entry name" value="Histidine kinase-like ATPase, C-terminal domain"/>
    <property type="match status" value="1"/>
</dbReference>
<comment type="catalytic activity">
    <reaction evidence="1">
        <text>ATP + protein L-histidine = ADP + protein N-phospho-L-histidine.</text>
        <dbReference type="EC" id="2.7.13.3"/>
    </reaction>
</comment>
<dbReference type="EC" id="2.7.13.3" evidence="2"/>
<keyword evidence="7" id="KW-0067">ATP-binding</keyword>
<dbReference type="GO" id="GO:0046983">
    <property type="term" value="F:protein dimerization activity"/>
    <property type="evidence" value="ECO:0007669"/>
    <property type="project" value="InterPro"/>
</dbReference>
<evidence type="ECO:0000256" key="2">
    <source>
        <dbReference type="ARBA" id="ARBA00012438"/>
    </source>
</evidence>
<evidence type="ECO:0000256" key="3">
    <source>
        <dbReference type="ARBA" id="ARBA00022553"/>
    </source>
</evidence>
<proteinExistence type="predicted"/>
<dbReference type="AlphaFoldDB" id="A0A919V1M9"/>
<evidence type="ECO:0000256" key="7">
    <source>
        <dbReference type="ARBA" id="ARBA00022840"/>
    </source>
</evidence>
<dbReference type="Pfam" id="PF02518">
    <property type="entry name" value="HATPase_c"/>
    <property type="match status" value="1"/>
</dbReference>
<feature type="domain" description="Histidine kinase/HSP90-like ATPase" evidence="10">
    <location>
        <begin position="289"/>
        <end position="379"/>
    </location>
</feature>
<keyword evidence="4" id="KW-0808">Transferase</keyword>
<evidence type="ECO:0000256" key="5">
    <source>
        <dbReference type="ARBA" id="ARBA00022741"/>
    </source>
</evidence>
<dbReference type="InterPro" id="IPR036890">
    <property type="entry name" value="HATPase_C_sf"/>
</dbReference>
<dbReference type="InterPro" id="IPR050482">
    <property type="entry name" value="Sensor_HK_TwoCompSys"/>
</dbReference>
<keyword evidence="9" id="KW-0812">Transmembrane</keyword>
<keyword evidence="5" id="KW-0547">Nucleotide-binding</keyword>
<dbReference type="SMART" id="SM00387">
    <property type="entry name" value="HATPase_c"/>
    <property type="match status" value="1"/>
</dbReference>
<evidence type="ECO:0000259" key="10">
    <source>
        <dbReference type="SMART" id="SM00387"/>
    </source>
</evidence>
<dbReference type="GO" id="GO:0000155">
    <property type="term" value="F:phosphorelay sensor kinase activity"/>
    <property type="evidence" value="ECO:0007669"/>
    <property type="project" value="InterPro"/>
</dbReference>
<protein>
    <recommendedName>
        <fullName evidence="2">histidine kinase</fullName>
        <ecNumber evidence="2">2.7.13.3</ecNumber>
    </recommendedName>
</protein>
<evidence type="ECO:0000313" key="11">
    <source>
        <dbReference type="EMBL" id="GII78028.1"/>
    </source>
</evidence>
<dbReference type="PANTHER" id="PTHR24421:SF10">
    <property type="entry name" value="NITRATE_NITRITE SENSOR PROTEIN NARQ"/>
    <property type="match status" value="1"/>
</dbReference>
<feature type="transmembrane region" description="Helical" evidence="9">
    <location>
        <begin position="58"/>
        <end position="78"/>
    </location>
</feature>
<feature type="transmembrane region" description="Helical" evidence="9">
    <location>
        <begin position="32"/>
        <end position="51"/>
    </location>
</feature>
<comment type="caution">
    <text evidence="11">The sequence shown here is derived from an EMBL/GenBank/DDBJ whole genome shotgun (WGS) entry which is preliminary data.</text>
</comment>
<name>A0A919V1M9_9ACTN</name>
<dbReference type="GO" id="GO:0016020">
    <property type="term" value="C:membrane"/>
    <property type="evidence" value="ECO:0007669"/>
    <property type="project" value="InterPro"/>
</dbReference>
<keyword evidence="12" id="KW-1185">Reference proteome</keyword>
<sequence length="392" mass="40275">MRPSAGVVDAGIAAAVTAVIAVAVTADVGGRSAPPVAAYLFAVGCGALMLLRRRLPVAMLLVTATGLMVYYAAGLPPIGLAVPVAGALFSAAEAGRQWWAAGVATAMLALSGYFRLAEGDDPAYLFGLELTSELGLMVAMIALGDGLRSRRLLRAEMRHREARAAAEREEIAMRRMQEERLGIARELHDVLAHTVTVISLQASVGAEALPGDPVAARSSLEAIRQAGDEAMGELRATLGLLRRDAGAPTPEPPAGAAGLAALDRLIAATGALPVTLRVSGRPAPLPHVVDATAYRVVQEALTNTLRHAGATRAWIDLDYRAGLRITVTDDGRGGDPAAAGAGHGLRGMAERVELLGGMMHAGPRQGGGFQVQVTLPTAAPAGGSAGRTAALR</sequence>
<evidence type="ECO:0000256" key="8">
    <source>
        <dbReference type="ARBA" id="ARBA00023012"/>
    </source>
</evidence>
<feature type="transmembrane region" description="Helical" evidence="9">
    <location>
        <begin position="123"/>
        <end position="144"/>
    </location>
</feature>
<dbReference type="Pfam" id="PF23539">
    <property type="entry name" value="DUF7134"/>
    <property type="match status" value="1"/>
</dbReference>
<keyword evidence="9" id="KW-1133">Transmembrane helix</keyword>
<dbReference type="EMBL" id="BOOU01000044">
    <property type="protein sequence ID" value="GII78028.1"/>
    <property type="molecule type" value="Genomic_DNA"/>
</dbReference>
<keyword evidence="8" id="KW-0902">Two-component regulatory system</keyword>
<accession>A0A919V1M9</accession>
<keyword evidence="9" id="KW-0472">Membrane</keyword>
<evidence type="ECO:0000256" key="9">
    <source>
        <dbReference type="SAM" id="Phobius"/>
    </source>
</evidence>
<evidence type="ECO:0000313" key="12">
    <source>
        <dbReference type="Proteomes" id="UP000655287"/>
    </source>
</evidence>
<keyword evidence="3" id="KW-0597">Phosphoprotein</keyword>
<evidence type="ECO:0000256" key="1">
    <source>
        <dbReference type="ARBA" id="ARBA00000085"/>
    </source>
</evidence>
<dbReference type="InterPro" id="IPR055558">
    <property type="entry name" value="DUF7134"/>
</dbReference>
<evidence type="ECO:0000256" key="4">
    <source>
        <dbReference type="ARBA" id="ARBA00022679"/>
    </source>
</evidence>
<dbReference type="InterPro" id="IPR003594">
    <property type="entry name" value="HATPase_dom"/>
</dbReference>
<dbReference type="InterPro" id="IPR011712">
    <property type="entry name" value="Sig_transdc_His_kin_sub3_dim/P"/>
</dbReference>
<dbReference type="Gene3D" id="1.20.5.1930">
    <property type="match status" value="1"/>
</dbReference>
<evidence type="ECO:0000256" key="6">
    <source>
        <dbReference type="ARBA" id="ARBA00022777"/>
    </source>
</evidence>
<dbReference type="PANTHER" id="PTHR24421">
    <property type="entry name" value="NITRATE/NITRITE SENSOR PROTEIN NARX-RELATED"/>
    <property type="match status" value="1"/>
</dbReference>
<keyword evidence="6 11" id="KW-0418">Kinase</keyword>
<dbReference type="CDD" id="cd16917">
    <property type="entry name" value="HATPase_UhpB-NarQ-NarX-like"/>
    <property type="match status" value="1"/>
</dbReference>
<feature type="transmembrane region" description="Helical" evidence="9">
    <location>
        <begin position="98"/>
        <end position="116"/>
    </location>
</feature>
<dbReference type="SUPFAM" id="SSF55874">
    <property type="entry name" value="ATPase domain of HSP90 chaperone/DNA topoisomerase II/histidine kinase"/>
    <property type="match status" value="1"/>
</dbReference>
<dbReference type="Proteomes" id="UP000655287">
    <property type="component" value="Unassembled WGS sequence"/>
</dbReference>
<organism evidence="11 12">
    <name type="scientific">Sphaerisporangium rufum</name>
    <dbReference type="NCBI Taxonomy" id="1381558"/>
    <lineage>
        <taxon>Bacteria</taxon>
        <taxon>Bacillati</taxon>
        <taxon>Actinomycetota</taxon>
        <taxon>Actinomycetes</taxon>
        <taxon>Streptosporangiales</taxon>
        <taxon>Streptosporangiaceae</taxon>
        <taxon>Sphaerisporangium</taxon>
    </lineage>
</organism>
<feature type="transmembrane region" description="Helical" evidence="9">
    <location>
        <begin position="7"/>
        <end position="26"/>
    </location>
</feature>
<dbReference type="GO" id="GO:0005524">
    <property type="term" value="F:ATP binding"/>
    <property type="evidence" value="ECO:0007669"/>
    <property type="project" value="UniProtKB-KW"/>
</dbReference>
<gene>
    <name evidence="11" type="ORF">Sru01_30100</name>
</gene>
<reference evidence="11" key="1">
    <citation type="submission" date="2021-01" db="EMBL/GenBank/DDBJ databases">
        <title>Whole genome shotgun sequence of Sphaerisporangium rufum NBRC 109079.</title>
        <authorList>
            <person name="Komaki H."/>
            <person name="Tamura T."/>
        </authorList>
    </citation>
    <scope>NUCLEOTIDE SEQUENCE</scope>
    <source>
        <strain evidence="11">NBRC 109079</strain>
    </source>
</reference>